<dbReference type="Pfam" id="PF00083">
    <property type="entry name" value="Sugar_tr"/>
    <property type="match status" value="1"/>
</dbReference>
<feature type="domain" description="Major facilitator superfamily (MFS) profile" evidence="6">
    <location>
        <begin position="1"/>
        <end position="136"/>
    </location>
</feature>
<dbReference type="AlphaFoldDB" id="B7PMK9"/>
<dbReference type="PANTHER" id="PTHR48021:SF1">
    <property type="entry name" value="GH07001P-RELATED"/>
    <property type="match status" value="1"/>
</dbReference>
<name>B7PMK9_IXOSC</name>
<feature type="transmembrane region" description="Helical" evidence="5">
    <location>
        <begin position="83"/>
        <end position="107"/>
    </location>
</feature>
<dbReference type="Gene3D" id="1.20.1250.20">
    <property type="entry name" value="MFS general substrate transporter like domains"/>
    <property type="match status" value="1"/>
</dbReference>
<keyword evidence="3 5" id="KW-1133">Transmembrane helix</keyword>
<reference evidence="7 9" key="1">
    <citation type="submission" date="2008-03" db="EMBL/GenBank/DDBJ databases">
        <title>Annotation of Ixodes scapularis.</title>
        <authorList>
            <consortium name="Ixodes scapularis Genome Project Consortium"/>
            <person name="Caler E."/>
            <person name="Hannick L.I."/>
            <person name="Bidwell S."/>
            <person name="Joardar V."/>
            <person name="Thiagarajan M."/>
            <person name="Amedeo P."/>
            <person name="Galinsky K.J."/>
            <person name="Schobel S."/>
            <person name="Inman J."/>
            <person name="Hostetler J."/>
            <person name="Miller J."/>
            <person name="Hammond M."/>
            <person name="Megy K."/>
            <person name="Lawson D."/>
            <person name="Kodira C."/>
            <person name="Sutton G."/>
            <person name="Meyer J."/>
            <person name="Hill C.A."/>
            <person name="Birren B."/>
            <person name="Nene V."/>
            <person name="Collins F."/>
            <person name="Alarcon-Chaidez F."/>
            <person name="Wikel S."/>
            <person name="Strausberg R."/>
        </authorList>
    </citation>
    <scope>NUCLEOTIDE SEQUENCE [LARGE SCALE GENOMIC DNA]</scope>
    <source>
        <strain evidence="9">Wikel</strain>
        <strain evidence="7">Wikel colony</strain>
    </source>
</reference>
<dbReference type="VEuPathDB" id="VectorBase:ISCI005806"/>
<evidence type="ECO:0000259" key="6">
    <source>
        <dbReference type="PROSITE" id="PS50850"/>
    </source>
</evidence>
<dbReference type="Proteomes" id="UP000001555">
    <property type="component" value="Unassembled WGS sequence"/>
</dbReference>
<comment type="subcellular location">
    <subcellularLocation>
        <location evidence="1">Membrane</location>
        <topology evidence="1">Multi-pass membrane protein</topology>
    </subcellularLocation>
</comment>
<protein>
    <submittedName>
        <fullName evidence="7 8">Transporter, putative</fullName>
        <ecNumber evidence="7">1.3.1.74</ecNumber>
    </submittedName>
</protein>
<dbReference type="PROSITE" id="PS50850">
    <property type="entry name" value="MFS"/>
    <property type="match status" value="1"/>
</dbReference>
<evidence type="ECO:0000313" key="8">
    <source>
        <dbReference type="EnsemblMetazoa" id="ISCW005806-PA"/>
    </source>
</evidence>
<proteinExistence type="predicted"/>
<gene>
    <name evidence="7" type="ORF">IscW_ISCW005806</name>
</gene>
<dbReference type="InterPro" id="IPR005828">
    <property type="entry name" value="MFS_sugar_transport-like"/>
</dbReference>
<sequence>MASLSFGLTGTYSAPALQDIRRHIHFTEDDTGWFGALATLGAVFGGLVGGQLVNWLGRKGTLLFSTASFTSGYLFIISGPSTILLFVGRFLTGVGIGVVALAVPVFISEICPANVRGLLNAGSNMRHHGSHIALVQ</sequence>
<dbReference type="EMBL" id="ABJB010589133">
    <property type="status" value="NOT_ANNOTATED_CDS"/>
    <property type="molecule type" value="Genomic_DNA"/>
</dbReference>
<dbReference type="InterPro" id="IPR005829">
    <property type="entry name" value="Sugar_transporter_CS"/>
</dbReference>
<keyword evidence="9" id="KW-1185">Reference proteome</keyword>
<dbReference type="GO" id="GO:0016020">
    <property type="term" value="C:membrane"/>
    <property type="evidence" value="ECO:0007669"/>
    <property type="project" value="UniProtKB-SubCell"/>
</dbReference>
<feature type="transmembrane region" description="Helical" evidence="5">
    <location>
        <begin position="32"/>
        <end position="53"/>
    </location>
</feature>
<dbReference type="InterPro" id="IPR036259">
    <property type="entry name" value="MFS_trans_sf"/>
</dbReference>
<evidence type="ECO:0000256" key="1">
    <source>
        <dbReference type="ARBA" id="ARBA00004141"/>
    </source>
</evidence>
<dbReference type="EMBL" id="DS748089">
    <property type="protein sequence ID" value="EEC07831.1"/>
    <property type="molecule type" value="Genomic_DNA"/>
</dbReference>
<dbReference type="GO" id="GO:0022857">
    <property type="term" value="F:transmembrane transporter activity"/>
    <property type="evidence" value="ECO:0007669"/>
    <property type="project" value="InterPro"/>
</dbReference>
<dbReference type="STRING" id="6945.B7PMK9"/>
<dbReference type="InParanoid" id="B7PMK9"/>
<organism>
    <name type="scientific">Ixodes scapularis</name>
    <name type="common">Black-legged tick</name>
    <name type="synonym">Deer tick</name>
    <dbReference type="NCBI Taxonomy" id="6945"/>
    <lineage>
        <taxon>Eukaryota</taxon>
        <taxon>Metazoa</taxon>
        <taxon>Ecdysozoa</taxon>
        <taxon>Arthropoda</taxon>
        <taxon>Chelicerata</taxon>
        <taxon>Arachnida</taxon>
        <taxon>Acari</taxon>
        <taxon>Parasitiformes</taxon>
        <taxon>Ixodida</taxon>
        <taxon>Ixodoidea</taxon>
        <taxon>Ixodidae</taxon>
        <taxon>Ixodinae</taxon>
        <taxon>Ixodes</taxon>
    </lineage>
</organism>
<accession>B7PMK9</accession>
<dbReference type="SUPFAM" id="SSF103473">
    <property type="entry name" value="MFS general substrate transporter"/>
    <property type="match status" value="1"/>
</dbReference>
<evidence type="ECO:0000256" key="3">
    <source>
        <dbReference type="ARBA" id="ARBA00022989"/>
    </source>
</evidence>
<evidence type="ECO:0000313" key="9">
    <source>
        <dbReference type="Proteomes" id="UP000001555"/>
    </source>
</evidence>
<feature type="transmembrane region" description="Helical" evidence="5">
    <location>
        <begin position="60"/>
        <end position="77"/>
    </location>
</feature>
<keyword evidence="7" id="KW-0560">Oxidoreductase</keyword>
<evidence type="ECO:0000313" key="7">
    <source>
        <dbReference type="EMBL" id="EEC07831.1"/>
    </source>
</evidence>
<dbReference type="EC" id="1.3.1.74" evidence="7"/>
<dbReference type="PANTHER" id="PTHR48021">
    <property type="match status" value="1"/>
</dbReference>
<dbReference type="PaxDb" id="6945-B7PMK9"/>
<dbReference type="PROSITE" id="PS00217">
    <property type="entry name" value="SUGAR_TRANSPORT_2"/>
    <property type="match status" value="1"/>
</dbReference>
<evidence type="ECO:0000256" key="5">
    <source>
        <dbReference type="SAM" id="Phobius"/>
    </source>
</evidence>
<dbReference type="InterPro" id="IPR050549">
    <property type="entry name" value="MFS_Trehalose_Transporter"/>
</dbReference>
<evidence type="ECO:0000256" key="4">
    <source>
        <dbReference type="ARBA" id="ARBA00023136"/>
    </source>
</evidence>
<evidence type="ECO:0000256" key="2">
    <source>
        <dbReference type="ARBA" id="ARBA00022692"/>
    </source>
</evidence>
<dbReference type="GO" id="GO:0032440">
    <property type="term" value="F:2-alkenal reductase [NAD(P)H] activity"/>
    <property type="evidence" value="ECO:0007669"/>
    <property type="project" value="UniProtKB-EC"/>
</dbReference>
<keyword evidence="2 5" id="KW-0812">Transmembrane</keyword>
<dbReference type="InterPro" id="IPR020846">
    <property type="entry name" value="MFS_dom"/>
</dbReference>
<dbReference type="HOGENOM" id="CLU_1877701_0_0_1"/>
<keyword evidence="4 5" id="KW-0472">Membrane</keyword>
<dbReference type="EnsemblMetazoa" id="ISCW005806-RA">
    <property type="protein sequence ID" value="ISCW005806-PA"/>
    <property type="gene ID" value="ISCW005806"/>
</dbReference>
<dbReference type="VEuPathDB" id="VectorBase:ISCW005806"/>
<reference evidence="8" key="2">
    <citation type="submission" date="2020-05" db="UniProtKB">
        <authorList>
            <consortium name="EnsemblMetazoa"/>
        </authorList>
    </citation>
    <scope>IDENTIFICATION</scope>
    <source>
        <strain evidence="8">wikel</strain>
    </source>
</reference>